<feature type="chain" id="PRO_5012911798" description="Lipoprotein" evidence="1">
    <location>
        <begin position="21"/>
        <end position="143"/>
    </location>
</feature>
<name>A0A1V3IHC4_9PAST</name>
<accession>A0A1V3IHC4</accession>
<evidence type="ECO:0000313" key="2">
    <source>
        <dbReference type="EMBL" id="OOF40524.1"/>
    </source>
</evidence>
<keyword evidence="1" id="KW-0732">Signal</keyword>
<evidence type="ECO:0000313" key="3">
    <source>
        <dbReference type="Proteomes" id="UP000189426"/>
    </source>
</evidence>
<dbReference type="STRING" id="1908257.BKK47_03740"/>
<dbReference type="RefSeq" id="WP_077493586.1">
    <property type="nucleotide sequence ID" value="NZ_MLHG01000020.1"/>
</dbReference>
<gene>
    <name evidence="2" type="ORF">BKK47_03740</name>
</gene>
<reference evidence="2 3" key="1">
    <citation type="submission" date="2016-10" db="EMBL/GenBank/DDBJ databases">
        <title>Rodentibacter gen. nov. and new species.</title>
        <authorList>
            <person name="Christensen H."/>
        </authorList>
    </citation>
    <scope>NUCLEOTIDE SEQUENCE [LARGE SCALE GENOMIC DNA]</scope>
    <source>
        <strain evidence="2 3">Ppn418</strain>
    </source>
</reference>
<protein>
    <recommendedName>
        <fullName evidence="4">Lipoprotein</fullName>
    </recommendedName>
</protein>
<evidence type="ECO:0000256" key="1">
    <source>
        <dbReference type="SAM" id="SignalP"/>
    </source>
</evidence>
<feature type="signal peptide" evidence="1">
    <location>
        <begin position="1"/>
        <end position="20"/>
    </location>
</feature>
<dbReference type="AlphaFoldDB" id="A0A1V3IHC4"/>
<dbReference type="Proteomes" id="UP000189426">
    <property type="component" value="Unassembled WGS sequence"/>
</dbReference>
<dbReference type="EMBL" id="MLHG01000020">
    <property type="protein sequence ID" value="OOF40524.1"/>
    <property type="molecule type" value="Genomic_DNA"/>
</dbReference>
<comment type="caution">
    <text evidence="2">The sequence shown here is derived from an EMBL/GenBank/DDBJ whole genome shotgun (WGS) entry which is preliminary data.</text>
</comment>
<organism evidence="2 3">
    <name type="scientific">Rodentibacter mrazii</name>
    <dbReference type="NCBI Taxonomy" id="1908257"/>
    <lineage>
        <taxon>Bacteria</taxon>
        <taxon>Pseudomonadati</taxon>
        <taxon>Pseudomonadota</taxon>
        <taxon>Gammaproteobacteria</taxon>
        <taxon>Pasteurellales</taxon>
        <taxon>Pasteurellaceae</taxon>
        <taxon>Rodentibacter</taxon>
    </lineage>
</organism>
<proteinExistence type="predicted"/>
<keyword evidence="3" id="KW-1185">Reference proteome</keyword>
<sequence>MKKIILGLTAFCLVACSAGGVDESSLKPVNRAFNVKHVCVKGSTRGAPDLFVASLKKSLQKKNIMSESIVNAGDANCDYILVFGVKGNRNIVAKAKLRLMEVKNQSEVGFVLYVRKGDEKDRVDEVGLQGQTDTMINQLFKDY</sequence>
<evidence type="ECO:0008006" key="4">
    <source>
        <dbReference type="Google" id="ProtNLM"/>
    </source>
</evidence>